<dbReference type="InterPro" id="IPR033992">
    <property type="entry name" value="NKR-like_CTLD"/>
</dbReference>
<accession>A0A7L0ABJ6</accession>
<evidence type="ECO:0000256" key="1">
    <source>
        <dbReference type="ARBA" id="ARBA00004167"/>
    </source>
</evidence>
<evidence type="ECO:0000259" key="3">
    <source>
        <dbReference type="PROSITE" id="PS50041"/>
    </source>
</evidence>
<dbReference type="EMBL" id="VXAE01001359">
    <property type="protein sequence ID" value="NXJ32163.1"/>
    <property type="molecule type" value="Genomic_DNA"/>
</dbReference>
<dbReference type="InterPro" id="IPR016186">
    <property type="entry name" value="C-type_lectin-like/link_sf"/>
</dbReference>
<dbReference type="AlphaFoldDB" id="A0A7L0ABJ6"/>
<protein>
    <submittedName>
        <fullName evidence="4">KRBBB protein</fullName>
    </submittedName>
</protein>
<feature type="domain" description="C-type lectin" evidence="3">
    <location>
        <begin position="53"/>
        <end position="157"/>
    </location>
</feature>
<dbReference type="InterPro" id="IPR051379">
    <property type="entry name" value="C-type_Lectin_Receptor_IMM"/>
</dbReference>
<keyword evidence="5" id="KW-1185">Reference proteome</keyword>
<dbReference type="SMART" id="SM00034">
    <property type="entry name" value="CLECT"/>
    <property type="match status" value="1"/>
</dbReference>
<keyword evidence="2" id="KW-0430">Lectin</keyword>
<dbReference type="PANTHER" id="PTHR46746:SF3">
    <property type="entry name" value="C-TYPE LECTIN DOMAIN-CONTAINING PROTEIN-RELATED"/>
    <property type="match status" value="1"/>
</dbReference>
<dbReference type="CDD" id="cd03593">
    <property type="entry name" value="CLECT_NK_receptors_like"/>
    <property type="match status" value="1"/>
</dbReference>
<dbReference type="Pfam" id="PF00059">
    <property type="entry name" value="Lectin_C"/>
    <property type="match status" value="1"/>
</dbReference>
<dbReference type="InterPro" id="IPR001304">
    <property type="entry name" value="C-type_lectin-like"/>
</dbReference>
<dbReference type="PANTHER" id="PTHR46746">
    <property type="entry name" value="KILLER CELL LECTIN-LIKE RECEPTOR SUBFAMILY F MEMBER 2"/>
    <property type="match status" value="1"/>
</dbReference>
<evidence type="ECO:0000256" key="2">
    <source>
        <dbReference type="ARBA" id="ARBA00022734"/>
    </source>
</evidence>
<dbReference type="PROSITE" id="PS50041">
    <property type="entry name" value="C_TYPE_LECTIN_2"/>
    <property type="match status" value="1"/>
</dbReference>
<reference evidence="4 5" key="1">
    <citation type="submission" date="2019-09" db="EMBL/GenBank/DDBJ databases">
        <title>Bird 10,000 Genomes (B10K) Project - Family phase.</title>
        <authorList>
            <person name="Zhang G."/>
        </authorList>
    </citation>
    <scope>NUCLEOTIDE SEQUENCE [LARGE SCALE GENOMIC DNA]</scope>
    <source>
        <strain evidence="4">B10K-DU-001-47</strain>
        <tissue evidence="4">Muscle</tissue>
    </source>
</reference>
<dbReference type="InterPro" id="IPR016187">
    <property type="entry name" value="CTDL_fold"/>
</dbReference>
<sequence>PTSAPQQDSEIRGRNHTERCPISSLMRYFCKSLWETPAASAGCKLCPQDWQLHGESCYRLSKEKGSWTQGKKDCENHESQLVVLRDKKEKEYIKNRQKHTVWIGLTSSHKKWRWVDNTSFDTKMFGPLEQVDKGCGTLKDETLEGDICDGEHKWVCQKDPFQLSP</sequence>
<feature type="non-terminal residue" evidence="4">
    <location>
        <position position="1"/>
    </location>
</feature>
<dbReference type="GO" id="GO:0005886">
    <property type="term" value="C:plasma membrane"/>
    <property type="evidence" value="ECO:0007669"/>
    <property type="project" value="TreeGrafter"/>
</dbReference>
<feature type="non-terminal residue" evidence="4">
    <location>
        <position position="165"/>
    </location>
</feature>
<proteinExistence type="predicted"/>
<gene>
    <name evidence="4" type="primary">Klrb1b_0</name>
    <name evidence="4" type="ORF">CICMAG_R05551</name>
</gene>
<comment type="subcellular location">
    <subcellularLocation>
        <location evidence="1">Membrane</location>
        <topology evidence="1">Single-pass membrane protein</topology>
    </subcellularLocation>
</comment>
<dbReference type="SUPFAM" id="SSF56436">
    <property type="entry name" value="C-type lectin-like"/>
    <property type="match status" value="1"/>
</dbReference>
<evidence type="ECO:0000313" key="4">
    <source>
        <dbReference type="EMBL" id="NXJ32163.1"/>
    </source>
</evidence>
<name>A0A7L0ABJ6_9AVES</name>
<dbReference type="Gene3D" id="3.10.100.10">
    <property type="entry name" value="Mannose-Binding Protein A, subunit A"/>
    <property type="match status" value="1"/>
</dbReference>
<dbReference type="GO" id="GO:0030246">
    <property type="term" value="F:carbohydrate binding"/>
    <property type="evidence" value="ECO:0007669"/>
    <property type="project" value="UniProtKB-KW"/>
</dbReference>
<comment type="caution">
    <text evidence="4">The sequence shown here is derived from an EMBL/GenBank/DDBJ whole genome shotgun (WGS) entry which is preliminary data.</text>
</comment>
<organism evidence="4 5">
    <name type="scientific">Ciconia maguari</name>
    <dbReference type="NCBI Taxonomy" id="52777"/>
    <lineage>
        <taxon>Eukaryota</taxon>
        <taxon>Metazoa</taxon>
        <taxon>Chordata</taxon>
        <taxon>Craniata</taxon>
        <taxon>Vertebrata</taxon>
        <taxon>Euteleostomi</taxon>
        <taxon>Archelosauria</taxon>
        <taxon>Archosauria</taxon>
        <taxon>Dinosauria</taxon>
        <taxon>Saurischia</taxon>
        <taxon>Theropoda</taxon>
        <taxon>Coelurosauria</taxon>
        <taxon>Aves</taxon>
        <taxon>Neognathae</taxon>
        <taxon>Neoaves</taxon>
        <taxon>Aequornithes</taxon>
        <taxon>Ciconiiformes</taxon>
        <taxon>Ciconiidae</taxon>
        <taxon>Ciconia</taxon>
    </lineage>
</organism>
<evidence type="ECO:0000313" key="5">
    <source>
        <dbReference type="Proteomes" id="UP000537039"/>
    </source>
</evidence>
<dbReference type="Proteomes" id="UP000537039">
    <property type="component" value="Unassembled WGS sequence"/>
</dbReference>